<keyword evidence="14" id="KW-0966">Cell projection</keyword>
<dbReference type="NCBIfam" id="TIGR00206">
    <property type="entry name" value="fliF"/>
    <property type="match status" value="1"/>
</dbReference>
<dbReference type="EMBL" id="LVVZ01000005">
    <property type="protein sequence ID" value="OKL45639.1"/>
    <property type="molecule type" value="Genomic_DNA"/>
</dbReference>
<sequence length="531" mass="57554">MGVMAAILIGLFSFIIFQATAPQLVPLYTDLSMDDVSAVVQELEGQGVTYEVRDNSSAVFVPEEDVYRLRMVVAQAGLPTGGGVGYEIFDKTDTLGATSFVQNINHLRALEGELARTIRSLGKIKTARVHLVIPERQLFQRDRIPPTASIVLAVRGALDEGQIRAIQHMVASAVEGLEPSYVSIVDERGALLASGSGRDEGNFGVSALDDQAMEIENRLRIQIEEILNNVVGFGRARVKVAADLNFNRRTEKQEIYDPAGQVVRSTQTREENSTSRSGEDAVTVGNQLPTADPQAGGAGDLDQANSSEEVVNYEISKSTVTEVIEAGELERLSVAVLVDGTYDQNENGEVVYTPRSEEEMEQIAKLVRTAVGFDESRGDTVEVVNLRFTENALQDVEPVAGGLFEFTRYDIMRLIEMGVLLVISVLLLIFAVNPLMKKVLAPVEKGSDLAPAEAAAGGALVTTGPDGQQEYLAQLVDDRAQKPAIPSNEWIEDAKSEAALHANSIKEISDMIEELPTEAVNIVRGWLNEAA</sequence>
<feature type="region of interest" description="Disordered" evidence="10">
    <location>
        <begin position="259"/>
        <end position="302"/>
    </location>
</feature>
<dbReference type="InterPro" id="IPR045851">
    <property type="entry name" value="AMP-bd_C_sf"/>
</dbReference>
<comment type="similarity">
    <text evidence="3 9">Belongs to the FliF family.</text>
</comment>
<evidence type="ECO:0000256" key="8">
    <source>
        <dbReference type="ARBA" id="ARBA00023143"/>
    </source>
</evidence>
<keyword evidence="6 11" id="KW-1133">Transmembrane helix</keyword>
<keyword evidence="8 9" id="KW-0975">Bacterial flagellum</keyword>
<comment type="subcellular location">
    <subcellularLocation>
        <location evidence="1 9">Bacterial flagellum basal body</location>
    </subcellularLocation>
    <subcellularLocation>
        <location evidence="2">Cell membrane</location>
        <topology evidence="2">Multi-pass membrane protein</topology>
    </subcellularLocation>
</comment>
<evidence type="ECO:0000256" key="7">
    <source>
        <dbReference type="ARBA" id="ARBA00023136"/>
    </source>
</evidence>
<dbReference type="GO" id="GO:0009431">
    <property type="term" value="C:bacterial-type flagellum basal body, MS ring"/>
    <property type="evidence" value="ECO:0007669"/>
    <property type="project" value="InterPro"/>
</dbReference>
<comment type="caution">
    <text evidence="14">The sequence shown here is derived from an EMBL/GenBank/DDBJ whole genome shotgun (WGS) entry which is preliminary data.</text>
</comment>
<evidence type="ECO:0000256" key="5">
    <source>
        <dbReference type="ARBA" id="ARBA00022692"/>
    </source>
</evidence>
<organism evidence="14 15">
    <name type="scientific">Pseudovibrio exalbescens</name>
    <dbReference type="NCBI Taxonomy" id="197461"/>
    <lineage>
        <taxon>Bacteria</taxon>
        <taxon>Pseudomonadati</taxon>
        <taxon>Pseudomonadota</taxon>
        <taxon>Alphaproteobacteria</taxon>
        <taxon>Hyphomicrobiales</taxon>
        <taxon>Stappiaceae</taxon>
        <taxon>Pseudovibrio</taxon>
    </lineage>
</organism>
<evidence type="ECO:0000313" key="15">
    <source>
        <dbReference type="Proteomes" id="UP000185783"/>
    </source>
</evidence>
<evidence type="ECO:0000256" key="11">
    <source>
        <dbReference type="SAM" id="Phobius"/>
    </source>
</evidence>
<dbReference type="PANTHER" id="PTHR30046">
    <property type="entry name" value="FLAGELLAR M-RING PROTEIN"/>
    <property type="match status" value="1"/>
</dbReference>
<gene>
    <name evidence="14" type="ORF">A3843_04365</name>
</gene>
<keyword evidence="7 11" id="KW-0472">Membrane</keyword>
<dbReference type="GO" id="GO:0005886">
    <property type="term" value="C:plasma membrane"/>
    <property type="evidence" value="ECO:0007669"/>
    <property type="project" value="UniProtKB-SubCell"/>
</dbReference>
<dbReference type="GO" id="GO:0003774">
    <property type="term" value="F:cytoskeletal motor activity"/>
    <property type="evidence" value="ECO:0007669"/>
    <property type="project" value="InterPro"/>
</dbReference>
<evidence type="ECO:0000259" key="13">
    <source>
        <dbReference type="Pfam" id="PF08345"/>
    </source>
</evidence>
<keyword evidence="4" id="KW-1003">Cell membrane</keyword>
<name>A0A1U7JLN8_9HYPH</name>
<keyword evidence="15" id="KW-1185">Reference proteome</keyword>
<comment type="function">
    <text evidence="9">The M ring may be actively involved in energy transduction.</text>
</comment>
<evidence type="ECO:0000256" key="1">
    <source>
        <dbReference type="ARBA" id="ARBA00004117"/>
    </source>
</evidence>
<dbReference type="InterPro" id="IPR000067">
    <property type="entry name" value="FlgMring_FliF"/>
</dbReference>
<evidence type="ECO:0000256" key="3">
    <source>
        <dbReference type="ARBA" id="ARBA00007971"/>
    </source>
</evidence>
<feature type="transmembrane region" description="Helical" evidence="11">
    <location>
        <begin position="417"/>
        <end position="436"/>
    </location>
</feature>
<dbReference type="PANTHER" id="PTHR30046:SF0">
    <property type="entry name" value="FLAGELLAR M-RING PROTEIN"/>
    <property type="match status" value="1"/>
</dbReference>
<evidence type="ECO:0000256" key="6">
    <source>
        <dbReference type="ARBA" id="ARBA00022989"/>
    </source>
</evidence>
<evidence type="ECO:0000256" key="2">
    <source>
        <dbReference type="ARBA" id="ARBA00004651"/>
    </source>
</evidence>
<dbReference type="Proteomes" id="UP000185783">
    <property type="component" value="Unassembled WGS sequence"/>
</dbReference>
<evidence type="ECO:0000259" key="12">
    <source>
        <dbReference type="Pfam" id="PF01514"/>
    </source>
</evidence>
<keyword evidence="14" id="KW-0282">Flagellum</keyword>
<dbReference type="Pfam" id="PF08345">
    <property type="entry name" value="YscJ_FliF_C"/>
    <property type="match status" value="1"/>
</dbReference>
<feature type="compositionally biased region" description="Basic and acidic residues" evidence="10">
    <location>
        <begin position="267"/>
        <end position="279"/>
    </location>
</feature>
<keyword evidence="14" id="KW-0969">Cilium</keyword>
<feature type="domain" description="Flagellar M-ring C-terminal" evidence="13">
    <location>
        <begin position="227"/>
        <end position="388"/>
    </location>
</feature>
<dbReference type="STRING" id="197461.A3843_04365"/>
<keyword evidence="5 11" id="KW-0812">Transmembrane</keyword>
<dbReference type="AlphaFoldDB" id="A0A1U7JLN8"/>
<reference evidence="14 15" key="1">
    <citation type="submission" date="2016-03" db="EMBL/GenBank/DDBJ databases">
        <title>Genome sequence of Nesiotobacter sp. nov., a moderately halophilic alphaproteobacterium isolated from the Yellow Sea, China.</title>
        <authorList>
            <person name="Zhang G."/>
            <person name="Zhang R."/>
        </authorList>
    </citation>
    <scope>NUCLEOTIDE SEQUENCE [LARGE SCALE GENOMIC DNA]</scope>
    <source>
        <strain evidence="14 15">WB1-6</strain>
    </source>
</reference>
<evidence type="ECO:0000256" key="4">
    <source>
        <dbReference type="ARBA" id="ARBA00022475"/>
    </source>
</evidence>
<dbReference type="PIRSF" id="PIRSF004862">
    <property type="entry name" value="FliF"/>
    <property type="match status" value="1"/>
</dbReference>
<dbReference type="InterPro" id="IPR043427">
    <property type="entry name" value="YscJ/FliF"/>
</dbReference>
<dbReference type="GO" id="GO:0071973">
    <property type="term" value="P:bacterial-type flagellum-dependent cell motility"/>
    <property type="evidence" value="ECO:0007669"/>
    <property type="project" value="InterPro"/>
</dbReference>
<dbReference type="PRINTS" id="PR01009">
    <property type="entry name" value="FLGMRINGFLIF"/>
</dbReference>
<protein>
    <recommendedName>
        <fullName evidence="9">Flagellar M-ring protein</fullName>
    </recommendedName>
</protein>
<accession>A0A1U7JLN8</accession>
<dbReference type="Pfam" id="PF01514">
    <property type="entry name" value="YscJ_FliF"/>
    <property type="match status" value="1"/>
</dbReference>
<evidence type="ECO:0000256" key="10">
    <source>
        <dbReference type="SAM" id="MobiDB-lite"/>
    </source>
</evidence>
<dbReference type="InterPro" id="IPR006182">
    <property type="entry name" value="FliF_N_dom"/>
</dbReference>
<feature type="domain" description="Flagellar M-ring N-terminal" evidence="12">
    <location>
        <begin position="20"/>
        <end position="193"/>
    </location>
</feature>
<proteinExistence type="inferred from homology"/>
<evidence type="ECO:0000313" key="14">
    <source>
        <dbReference type="EMBL" id="OKL45639.1"/>
    </source>
</evidence>
<dbReference type="InterPro" id="IPR013556">
    <property type="entry name" value="Flag_M-ring_C"/>
</dbReference>
<dbReference type="Gene3D" id="3.30.300.30">
    <property type="match status" value="1"/>
</dbReference>
<evidence type="ECO:0000256" key="9">
    <source>
        <dbReference type="PIRNR" id="PIRNR004862"/>
    </source>
</evidence>